<organism evidence="2 3">
    <name type="scientific">Bradyrhizobium lablabi</name>
    <dbReference type="NCBI Taxonomy" id="722472"/>
    <lineage>
        <taxon>Bacteria</taxon>
        <taxon>Pseudomonadati</taxon>
        <taxon>Pseudomonadota</taxon>
        <taxon>Alphaproteobacteria</taxon>
        <taxon>Hyphomicrobiales</taxon>
        <taxon>Nitrobacteraceae</taxon>
        <taxon>Bradyrhizobium</taxon>
    </lineage>
</organism>
<gene>
    <name evidence="2" type="ORF">SAMN05444171_2270</name>
</gene>
<evidence type="ECO:0008006" key="4">
    <source>
        <dbReference type="Google" id="ProtNLM"/>
    </source>
</evidence>
<reference evidence="2 3" key="1">
    <citation type="submission" date="2016-10" db="EMBL/GenBank/DDBJ databases">
        <authorList>
            <person name="de Groot N.N."/>
        </authorList>
    </citation>
    <scope>NUCLEOTIDE SEQUENCE [LARGE SCALE GENOMIC DNA]</scope>
    <source>
        <strain evidence="2 3">GAS522</strain>
    </source>
</reference>
<name>A0A1M6WA31_9BRAD</name>
<evidence type="ECO:0000256" key="1">
    <source>
        <dbReference type="SAM" id="SignalP"/>
    </source>
</evidence>
<evidence type="ECO:0000313" key="3">
    <source>
        <dbReference type="Proteomes" id="UP000183208"/>
    </source>
</evidence>
<feature type="chain" id="PRO_5030031533" description="CopC domain-containing protein" evidence="1">
    <location>
        <begin position="23"/>
        <end position="146"/>
    </location>
</feature>
<dbReference type="Proteomes" id="UP000183208">
    <property type="component" value="Unassembled WGS sequence"/>
</dbReference>
<dbReference type="EMBL" id="FNTI01000001">
    <property type="protein sequence ID" value="SEC79125.1"/>
    <property type="molecule type" value="Genomic_DNA"/>
</dbReference>
<proteinExistence type="predicted"/>
<protein>
    <recommendedName>
        <fullName evidence="4">CopC domain-containing protein</fullName>
    </recommendedName>
</protein>
<accession>A0A1M6WA31</accession>
<evidence type="ECO:0000313" key="2">
    <source>
        <dbReference type="EMBL" id="SEC79125.1"/>
    </source>
</evidence>
<feature type="signal peptide" evidence="1">
    <location>
        <begin position="1"/>
        <end position="22"/>
    </location>
</feature>
<keyword evidence="1" id="KW-0732">Signal</keyword>
<sequence>MVFCLVILAALSAVASPRGALAGMVLITPEEARLPTPKDVFASRAITRGPHIDLASRDEGHLRSPLPLQLKFKGFGGATINLDSLRVTYMKSPIVDLTQRVRPYAGPEGIEIQEAEVPPGEHLLRVELQDSEGRRTTTTFLLSVSP</sequence>
<dbReference type="AlphaFoldDB" id="A0A1M6WA31"/>